<feature type="compositionally biased region" description="Basic and acidic residues" evidence="1">
    <location>
        <begin position="757"/>
        <end position="773"/>
    </location>
</feature>
<comment type="caution">
    <text evidence="2">The sequence shown here is derived from an EMBL/GenBank/DDBJ whole genome shotgun (WGS) entry which is preliminary data.</text>
</comment>
<feature type="region of interest" description="Disordered" evidence="1">
    <location>
        <begin position="433"/>
        <end position="452"/>
    </location>
</feature>
<gene>
    <name evidence="2" type="ORF">SLS62_006729</name>
</gene>
<dbReference type="EMBL" id="JAKJXP020000051">
    <property type="protein sequence ID" value="KAK7751323.1"/>
    <property type="molecule type" value="Genomic_DNA"/>
</dbReference>
<proteinExistence type="predicted"/>
<feature type="compositionally biased region" description="Polar residues" evidence="1">
    <location>
        <begin position="433"/>
        <end position="447"/>
    </location>
</feature>
<evidence type="ECO:0000256" key="1">
    <source>
        <dbReference type="SAM" id="MobiDB-lite"/>
    </source>
</evidence>
<feature type="compositionally biased region" description="Basic and acidic residues" evidence="1">
    <location>
        <begin position="54"/>
        <end position="75"/>
    </location>
</feature>
<feature type="compositionally biased region" description="Acidic residues" evidence="1">
    <location>
        <begin position="623"/>
        <end position="646"/>
    </location>
</feature>
<feature type="compositionally biased region" description="Polar residues" evidence="1">
    <location>
        <begin position="608"/>
        <end position="621"/>
    </location>
</feature>
<feature type="region of interest" description="Disordered" evidence="1">
    <location>
        <begin position="296"/>
        <end position="377"/>
    </location>
</feature>
<dbReference type="AlphaFoldDB" id="A0AAN9YMM2"/>
<feature type="region of interest" description="Disordered" evidence="1">
    <location>
        <begin position="743"/>
        <end position="826"/>
    </location>
</feature>
<evidence type="ECO:0008006" key="4">
    <source>
        <dbReference type="Google" id="ProtNLM"/>
    </source>
</evidence>
<organism evidence="2 3">
    <name type="scientific">Diatrype stigma</name>
    <dbReference type="NCBI Taxonomy" id="117547"/>
    <lineage>
        <taxon>Eukaryota</taxon>
        <taxon>Fungi</taxon>
        <taxon>Dikarya</taxon>
        <taxon>Ascomycota</taxon>
        <taxon>Pezizomycotina</taxon>
        <taxon>Sordariomycetes</taxon>
        <taxon>Xylariomycetidae</taxon>
        <taxon>Xylariales</taxon>
        <taxon>Diatrypaceae</taxon>
        <taxon>Diatrype</taxon>
    </lineage>
</organism>
<evidence type="ECO:0000313" key="2">
    <source>
        <dbReference type="EMBL" id="KAK7751323.1"/>
    </source>
</evidence>
<feature type="compositionally biased region" description="Basic and acidic residues" evidence="1">
    <location>
        <begin position="353"/>
        <end position="368"/>
    </location>
</feature>
<feature type="compositionally biased region" description="Polar residues" evidence="1">
    <location>
        <begin position="139"/>
        <end position="150"/>
    </location>
</feature>
<feature type="compositionally biased region" description="Polar residues" evidence="1">
    <location>
        <begin position="76"/>
        <end position="88"/>
    </location>
</feature>
<dbReference type="Proteomes" id="UP001320420">
    <property type="component" value="Unassembled WGS sequence"/>
</dbReference>
<feature type="compositionally biased region" description="Basic residues" evidence="1">
    <location>
        <begin position="796"/>
        <end position="805"/>
    </location>
</feature>
<evidence type="ECO:0000313" key="3">
    <source>
        <dbReference type="Proteomes" id="UP001320420"/>
    </source>
</evidence>
<reference evidence="2 3" key="1">
    <citation type="submission" date="2024-02" db="EMBL/GenBank/DDBJ databases">
        <title>De novo assembly and annotation of 12 fungi associated with fruit tree decline syndrome in Ontario, Canada.</title>
        <authorList>
            <person name="Sulman M."/>
            <person name="Ellouze W."/>
            <person name="Ilyukhin E."/>
        </authorList>
    </citation>
    <scope>NUCLEOTIDE SEQUENCE [LARGE SCALE GENOMIC DNA]</scope>
    <source>
        <strain evidence="2 3">M11/M66-122</strain>
    </source>
</reference>
<keyword evidence="3" id="KW-1185">Reference proteome</keyword>
<name>A0AAN9YMM2_9PEZI</name>
<feature type="compositionally biased region" description="Low complexity" evidence="1">
    <location>
        <begin position="555"/>
        <end position="579"/>
    </location>
</feature>
<accession>A0AAN9YMM2</accession>
<protein>
    <recommendedName>
        <fullName evidence="4">CRIB domain-containing protein</fullName>
    </recommendedName>
</protein>
<feature type="region of interest" description="Disordered" evidence="1">
    <location>
        <begin position="1"/>
        <end position="160"/>
    </location>
</feature>
<sequence length="826" mass="90333">MHSLNSAGKGGRRNAATENSTTIASPPISPRRTLHHAGRGRHDFLESTIDDPPSPDRLRADSRQARKGSVADKHSSQLTISSGSSWDNSIEEPPISRRSSQRSISSNIPLPQDRPDSLMVFGKSIFSRKGKGRRDISDPNPSTNSLNSPGVVTDPMPTPKEQRSMAALFSRRKSMKGTETMPAQQKKVQISEPYNFQHLTHTLKDNLPNLERTTRMDLVSEFSCIRAGQKPHGSLKGIQADDIQYQRLSSELYIEGFEPELDQAQLQQDLPNTHASYRDSFLPRIRPISSLEDTLLAPFTPPAGSGPALASAPTPAPAAPRVSGRKTTRLDNFELLPSADPDRLAPVPGPPRRQSEPHIHMTSRHTESPDPSCGVTALDDAAWPLSANAMASLPELPEEEEAHATAREPPSRPTHKRTSLRGSVSVPALHQFSMSQSPPAQVTSQRAPSDASDTLGEFDLVTIQQPRQASVANEQMFGESLCDNWEDDIDYCYDHAAEADCDFAWERASGEVQREIKWEKQPAVDYRISSINSPGCFSPDVLSPRTSQFPTNIRNPVPQVPNTTQPTSATPATAAAPVTSNFSLPQRAHNRALSRSDSFRERARGLSVSPTFLISPENPQQIPEDDGKEEPQPYDDDDDDSSDDEDFLTHLPSNGPGLQFDKKTILLHARSSASTDLSAYSEHSLSSSRHKSNASINTALTGWTTNSTCASLDGWQANWETSQPTSQPPIAVNDEDPTVMVKNEDSIVPSAESTRPTSRDRGGHERHRSDADLLSKACAAAAGTDIPPDTKEVPPKARRRARTTSRSHNSPQLALFPHVPSSTRRA</sequence>
<feature type="compositionally biased region" description="Low complexity" evidence="1">
    <location>
        <begin position="96"/>
        <end position="109"/>
    </location>
</feature>
<feature type="compositionally biased region" description="Low complexity" evidence="1">
    <location>
        <begin position="302"/>
        <end position="313"/>
    </location>
</feature>
<feature type="region of interest" description="Disordered" evidence="1">
    <location>
        <begin position="548"/>
        <end position="659"/>
    </location>
</feature>
<feature type="region of interest" description="Disordered" evidence="1">
    <location>
        <begin position="397"/>
        <end position="420"/>
    </location>
</feature>